<evidence type="ECO:0000313" key="2">
    <source>
        <dbReference type="EMBL" id="KAH0215672.1"/>
    </source>
</evidence>
<accession>A0A9P8K328</accession>
<dbReference type="GO" id="GO:0032300">
    <property type="term" value="C:mismatch repair complex"/>
    <property type="evidence" value="ECO:0007669"/>
    <property type="project" value="InterPro"/>
</dbReference>
<sequence>MEYSSGPEKPNTSSAILPLPENVVAQIKSSTTITSFNQVVLGLLENSLDAQATKIDIVIDYGRGGCTVEDNGIGILPSEYRATGGLGRLYHTSKQENDAQSQTHGGQGTFLASVGALSLLTITSRHAQHYSHNTLILHRSKVISRLTPTLPQHEIRSSTGYGTRVSIRDLFGNMPVRVKQRAIVAEEGIEAERQWQALKIGVVGFLLPWNRRVTLKVTDSENPARTFSINTGAQFLPNTLSERNLNTLNKKISGFDQGTILSILSQSGIISTDSKSSWIPVSASTSSVTVKGLISLEPAPSRIAQFMSIGIIPCLDENRHNELYEIVNRLFSQSTFGHIDEDTELDEAEMIPSQEEAMFRSHAGHFANWGILYDIISHTPQLPRLNILTLPPAISERCKAEPRLLIELLRSEIYSLAESSTTRTRPFELLDTDTNHAWLQRLGSCPKGILQLLNSRACRSAIMFNDTLTLQQCQRLIEEVARYDDEGDMRESLGGFGAKEEEKSEGFGSAYMKWRKKATK</sequence>
<dbReference type="InterPro" id="IPR036890">
    <property type="entry name" value="HATPase_C_sf"/>
</dbReference>
<comment type="similarity">
    <text evidence="1">Belongs to the DNA mismatch repair MutL/HexB family.</text>
</comment>
<dbReference type="AlphaFoldDB" id="A0A9P8K328"/>
<gene>
    <name evidence="2" type="ORF">KCV03_g7923</name>
</gene>
<dbReference type="PANTHER" id="PTHR10073:SF47">
    <property type="entry name" value="DNA MISMATCH REPAIR PROTEIN MLH3"/>
    <property type="match status" value="1"/>
</dbReference>
<evidence type="ECO:0000313" key="3">
    <source>
        <dbReference type="Proteomes" id="UP000767238"/>
    </source>
</evidence>
<dbReference type="GO" id="GO:0140664">
    <property type="term" value="F:ATP-dependent DNA damage sensor activity"/>
    <property type="evidence" value="ECO:0007669"/>
    <property type="project" value="InterPro"/>
</dbReference>
<dbReference type="EMBL" id="JAHFYH010000070">
    <property type="protein sequence ID" value="KAH0215672.1"/>
    <property type="molecule type" value="Genomic_DNA"/>
</dbReference>
<reference evidence="2" key="1">
    <citation type="journal article" date="2021" name="J Fungi (Basel)">
        <title>Virulence traits and population genomics of the black yeast Aureobasidium melanogenum.</title>
        <authorList>
            <person name="Cernosa A."/>
            <person name="Sun X."/>
            <person name="Gostincar C."/>
            <person name="Fang C."/>
            <person name="Gunde-Cimerman N."/>
            <person name="Song Z."/>
        </authorList>
    </citation>
    <scope>NUCLEOTIDE SEQUENCE</scope>
    <source>
        <strain evidence="2">EXF-8016</strain>
    </source>
</reference>
<dbReference type="InterPro" id="IPR038973">
    <property type="entry name" value="MutL/Mlh/Pms-like"/>
</dbReference>
<dbReference type="GO" id="GO:0016887">
    <property type="term" value="F:ATP hydrolysis activity"/>
    <property type="evidence" value="ECO:0007669"/>
    <property type="project" value="InterPro"/>
</dbReference>
<feature type="non-terminal residue" evidence="2">
    <location>
        <position position="520"/>
    </location>
</feature>
<dbReference type="Gene3D" id="3.30.565.10">
    <property type="entry name" value="Histidine kinase-like ATPase, C-terminal domain"/>
    <property type="match status" value="1"/>
</dbReference>
<organism evidence="2 3">
    <name type="scientific">Aureobasidium melanogenum</name>
    <name type="common">Aureobasidium pullulans var. melanogenum</name>
    <dbReference type="NCBI Taxonomy" id="46634"/>
    <lineage>
        <taxon>Eukaryota</taxon>
        <taxon>Fungi</taxon>
        <taxon>Dikarya</taxon>
        <taxon>Ascomycota</taxon>
        <taxon>Pezizomycotina</taxon>
        <taxon>Dothideomycetes</taxon>
        <taxon>Dothideomycetidae</taxon>
        <taxon>Dothideales</taxon>
        <taxon>Saccotheciaceae</taxon>
        <taxon>Aureobasidium</taxon>
    </lineage>
</organism>
<dbReference type="GO" id="GO:0006298">
    <property type="term" value="P:mismatch repair"/>
    <property type="evidence" value="ECO:0007669"/>
    <property type="project" value="InterPro"/>
</dbReference>
<dbReference type="OrthoDB" id="429932at2759"/>
<name>A0A9P8K328_AURME</name>
<comment type="caution">
    <text evidence="2">The sequence shown here is derived from an EMBL/GenBank/DDBJ whole genome shotgun (WGS) entry which is preliminary data.</text>
</comment>
<dbReference type="PANTHER" id="PTHR10073">
    <property type="entry name" value="DNA MISMATCH REPAIR PROTEIN MLH, PMS, MUTL"/>
    <property type="match status" value="1"/>
</dbReference>
<proteinExistence type="inferred from homology"/>
<dbReference type="SUPFAM" id="SSF55874">
    <property type="entry name" value="ATPase domain of HSP90 chaperone/DNA topoisomerase II/histidine kinase"/>
    <property type="match status" value="1"/>
</dbReference>
<dbReference type="Pfam" id="PF13589">
    <property type="entry name" value="HATPase_c_3"/>
    <property type="match status" value="1"/>
</dbReference>
<reference evidence="2" key="2">
    <citation type="submission" date="2021-08" db="EMBL/GenBank/DDBJ databases">
        <authorList>
            <person name="Gostincar C."/>
            <person name="Sun X."/>
            <person name="Song Z."/>
            <person name="Gunde-Cimerman N."/>
        </authorList>
    </citation>
    <scope>NUCLEOTIDE SEQUENCE</scope>
    <source>
        <strain evidence="2">EXF-8016</strain>
    </source>
</reference>
<protein>
    <submittedName>
        <fullName evidence="2">Uncharacterized protein</fullName>
    </submittedName>
</protein>
<evidence type="ECO:0000256" key="1">
    <source>
        <dbReference type="ARBA" id="ARBA00006082"/>
    </source>
</evidence>
<dbReference type="Proteomes" id="UP000767238">
    <property type="component" value="Unassembled WGS sequence"/>
</dbReference>